<dbReference type="InterPro" id="IPR046349">
    <property type="entry name" value="C1-like_sf"/>
</dbReference>
<keyword evidence="12" id="KW-1185">Reference proteome</keyword>
<feature type="compositionally biased region" description="Low complexity" evidence="7">
    <location>
        <begin position="889"/>
        <end position="901"/>
    </location>
</feature>
<dbReference type="PROSITE" id="PS51182">
    <property type="entry name" value="C2_TENSIN"/>
    <property type="match status" value="1"/>
</dbReference>
<dbReference type="CDD" id="cd01213">
    <property type="entry name" value="PTB_tensin"/>
    <property type="match status" value="1"/>
</dbReference>
<dbReference type="PANTHER" id="PTHR45734:SF10">
    <property type="entry name" value="BLISTERY, ISOFORM A"/>
    <property type="match status" value="1"/>
</dbReference>
<dbReference type="InterPro" id="IPR035892">
    <property type="entry name" value="C2_domain_sf"/>
</dbReference>
<keyword evidence="2" id="KW-0597">Phosphoprotein</keyword>
<feature type="domain" description="C2 tensin-type" evidence="10">
    <location>
        <begin position="492"/>
        <end position="622"/>
    </location>
</feature>
<feature type="region of interest" description="Disordered" evidence="7">
    <location>
        <begin position="1"/>
        <end position="38"/>
    </location>
</feature>
<dbReference type="SUPFAM" id="SSF49562">
    <property type="entry name" value="C2 domain (Calcium/lipid-binding domain, CaLB)"/>
    <property type="match status" value="1"/>
</dbReference>
<evidence type="ECO:0000256" key="4">
    <source>
        <dbReference type="ARBA" id="ARBA00022833"/>
    </source>
</evidence>
<dbReference type="SMART" id="SM00252">
    <property type="entry name" value="SH2"/>
    <property type="match status" value="1"/>
</dbReference>
<dbReference type="GO" id="GO:0046872">
    <property type="term" value="F:metal ion binding"/>
    <property type="evidence" value="ECO:0007669"/>
    <property type="project" value="UniProtKB-KW"/>
</dbReference>
<dbReference type="PROSITE" id="PS50001">
    <property type="entry name" value="SH2"/>
    <property type="match status" value="1"/>
</dbReference>
<dbReference type="SMART" id="SM01326">
    <property type="entry name" value="PTEN_C2"/>
    <property type="match status" value="1"/>
</dbReference>
<evidence type="ECO:0008006" key="13">
    <source>
        <dbReference type="Google" id="ProtNLM"/>
    </source>
</evidence>
<dbReference type="InterPro" id="IPR006020">
    <property type="entry name" value="PTB/PI_dom"/>
</dbReference>
<evidence type="ECO:0000259" key="10">
    <source>
        <dbReference type="PROSITE" id="PS51182"/>
    </source>
</evidence>
<feature type="compositionally biased region" description="Low complexity" evidence="7">
    <location>
        <begin position="7"/>
        <end position="28"/>
    </location>
</feature>
<comment type="caution">
    <text evidence="11">The sequence shown here is derived from an EMBL/GenBank/DDBJ whole genome shotgun (WGS) entry which is preliminary data.</text>
</comment>
<sequence>MPWNCLSCSSSSKKSKNSKQYNKNIKNSVPENSEPEKKRKFYNNLRLDQCEKNPKTNNSSSLDSQFDQKSINELNEHLYDSYDTLPNVKMKVEATENNKNILNNRRAPKYDDDNVLKPKHLILCISNENLPFIDSVDSPGCSRSRYHNERIIQMMPHNLALPSTSDRRDWQRLHEMQQRTPTHKFIELDVMDSQICQKCHKVLSFKKTYKCSLCDFTCHQHCADKPEVRYTDTAYLIYRQWDKNNGILAYPTCLTTYKSRHREISSGHQQQQPNGKIHTSYEDRSQQQQQHLEKIETQQHQQHQHSRAKTPTGSTTWQLCYVTERILAAVLPAKERIDELFAYDENGNKRSDKFESDLVLMLEQKHGKNFRLFDLESCIPNISLEKLCELCKHMESWLSSGQNKIVVLQDRESFQRVGTSVSAYLHYQKLCSSNLAPYSIKANDHARNIQDLDEYSMQKFLDDMVGPITNPAYKRYLEYFFGLLSGEIKINSLPLYLKFIKMESPPCMHHKISYHESEWSSFIKIFEGERFVFISDIYVMPISTKQFIYEIKSPIILRGDIFIHFFQIHNKSRQTELISSIQFHTCAIAKNEIEFHKNDISFPTSDEKFPMDHKVTLIFTKTPDKDNFNNRMHDDVLIFQNPLIRKEPISNYSSIGDLSQYTPQTTTHQTGPDGSLYATIEKRSLNSTPNNELTVQNIRTIETRLNTPASKNSRILSTILEWDNARQENGTGNYSQAIMSTTQAAATRSRQEQPVPPQRSYVKSPLMRSYDSGIYSHEVTNKNNTSSALSWHDRASPTANNNCHDELDNLLSEMLLTVEALPDINNSARQGNSKQSSDVYLRSQQQQQRARTTSPVTNTAYMQQPTTTRNYSFDRNANNNTTQQDIGETSSITTTLTPTESGRNTPALSDHPQTRGYYNNNDELYYDTDTQMQLHSKTRHAYNDREEYHQKRAESLSQNQSYNYMEVLRSENNISGQRLRFEEEQSNMPYHAREYSKPFSYLPSTPDGKIIRMHPGLSSPSMVRKALNLNGTSARKQPSQDFVERTKYGRHYESKYTFGDKTPENNLSVFDSEKLFRNENAKYKDISIENSDVESSAHYFEPLRRSNTMDGSFGRSGYASDGGSSQTWLQVQQQRLRAKRAQKSSHEGFDFTDGAARRSQTLSPVRNYTTLTTGKEPKIVQIKRTTEQQIKPYKNDIDNNPFDFQSRTTSYARSFNEKYSNTSPTNNLPRRNMPLTSTPNEEMDWINNNNNKEKSPIETLDNLLETIAFESHTTNTFLAELINGETNGKSSSTRLTANNQNSHNDRINNNSINNHHQKTDTLNRYLDNVINFNFECGQFNNLRKSDSEGSSSDHNMNNSKVSQKTRNESVSSYRSETETEFSRPETPAFPVTPRTPVPFGSTSTLPPKSPTLQRRDLSNRIHEVANINETISTYTSRRNSANSAISQANSEPFEIAPHHVKFARDSSKYWYKPTLSREEAINLLRNAQPGTFLVRDSTTFANAFGLVVKVAHPPQGSKGGSDELVRHFLVEPTVRGVRLKGCSNEPVFSSLSALIYQHSVTPLALPCRLILPERDIQNKEYQTSAQQQLAVQGAACNVLYLFSVDTESLTGPQAVRKAVKLLFERRPLPTPIEVHIKISQQGITLTDNSRQLFFRKHYPTNTITYFGIDPDDRRWSVQVQNSDIPVKNQHIFAFIAKKTQSASDNQCHIFCELEARQPAAAITSFAQKVLLAEDSTRQQHAPAEI</sequence>
<evidence type="ECO:0000256" key="2">
    <source>
        <dbReference type="ARBA" id="ARBA00022553"/>
    </source>
</evidence>
<keyword evidence="4" id="KW-0862">Zinc</keyword>
<feature type="domain" description="SH2" evidence="8">
    <location>
        <begin position="1470"/>
        <end position="1573"/>
    </location>
</feature>
<feature type="region of interest" description="Disordered" evidence="7">
    <location>
        <begin position="1287"/>
        <end position="1316"/>
    </location>
</feature>
<feature type="compositionally biased region" description="Basic and acidic residues" evidence="7">
    <location>
        <begin position="279"/>
        <end position="297"/>
    </location>
</feature>
<dbReference type="Pfam" id="PF10409">
    <property type="entry name" value="PTEN_C2"/>
    <property type="match status" value="1"/>
</dbReference>
<dbReference type="InterPro" id="IPR000980">
    <property type="entry name" value="SH2"/>
</dbReference>
<dbReference type="GO" id="GO:0005925">
    <property type="term" value="C:focal adhesion"/>
    <property type="evidence" value="ECO:0007669"/>
    <property type="project" value="TreeGrafter"/>
</dbReference>
<accession>A0A9J6BR80</accession>
<feature type="region of interest" description="Disordered" evidence="7">
    <location>
        <begin position="261"/>
        <end position="312"/>
    </location>
</feature>
<reference evidence="11" key="1">
    <citation type="submission" date="2021-03" db="EMBL/GenBank/DDBJ databases">
        <title>Chromosome level genome of the anhydrobiotic midge Polypedilum vanderplanki.</title>
        <authorList>
            <person name="Yoshida Y."/>
            <person name="Kikawada T."/>
            <person name="Gusev O."/>
        </authorList>
    </citation>
    <scope>NUCLEOTIDE SEQUENCE</scope>
    <source>
        <strain evidence="11">NIAS01</strain>
        <tissue evidence="11">Whole body or cell culture</tissue>
    </source>
</reference>
<dbReference type="OrthoDB" id="6273691at2759"/>
<feature type="compositionally biased region" description="Polar residues" evidence="7">
    <location>
        <begin position="826"/>
        <end position="838"/>
    </location>
</feature>
<dbReference type="EMBL" id="JADBJN010000003">
    <property type="protein sequence ID" value="KAG5672303.1"/>
    <property type="molecule type" value="Genomic_DNA"/>
</dbReference>
<keyword evidence="3" id="KW-0479">Metal-binding</keyword>
<feature type="compositionally biased region" description="Polar residues" evidence="7">
    <location>
        <begin position="1287"/>
        <end position="1297"/>
    </location>
</feature>
<evidence type="ECO:0000259" key="8">
    <source>
        <dbReference type="PROSITE" id="PS50001"/>
    </source>
</evidence>
<dbReference type="InterPro" id="IPR033929">
    <property type="entry name" value="Tensin_PTB"/>
</dbReference>
<dbReference type="SUPFAM" id="SSF57889">
    <property type="entry name" value="Cysteine-rich domain"/>
    <property type="match status" value="1"/>
</dbReference>
<dbReference type="SUPFAM" id="SSF55550">
    <property type="entry name" value="SH2 domain"/>
    <property type="match status" value="1"/>
</dbReference>
<proteinExistence type="inferred from homology"/>
<gene>
    <name evidence="11" type="ORF">PVAND_002437</name>
</gene>
<evidence type="ECO:0000259" key="9">
    <source>
        <dbReference type="PROSITE" id="PS50081"/>
    </source>
</evidence>
<evidence type="ECO:0000313" key="12">
    <source>
        <dbReference type="Proteomes" id="UP001107558"/>
    </source>
</evidence>
<dbReference type="InterPro" id="IPR014020">
    <property type="entry name" value="Tensin_C2-dom"/>
</dbReference>
<feature type="region of interest" description="Disordered" evidence="7">
    <location>
        <begin position="1345"/>
        <end position="1413"/>
    </location>
</feature>
<feature type="compositionally biased region" description="Low complexity" evidence="7">
    <location>
        <begin position="1298"/>
        <end position="1314"/>
    </location>
</feature>
<feature type="domain" description="Phorbol-ester/DAG-type" evidence="9">
    <location>
        <begin position="182"/>
        <end position="230"/>
    </location>
</feature>
<evidence type="ECO:0000256" key="1">
    <source>
        <dbReference type="ARBA" id="ARBA00007881"/>
    </source>
</evidence>
<name>A0A9J6BR80_POLVA</name>
<evidence type="ECO:0000256" key="5">
    <source>
        <dbReference type="ARBA" id="ARBA00022999"/>
    </source>
</evidence>
<feature type="compositionally biased region" description="Polar residues" evidence="7">
    <location>
        <begin position="849"/>
        <end position="888"/>
    </location>
</feature>
<evidence type="ECO:0000256" key="3">
    <source>
        <dbReference type="ARBA" id="ARBA00022723"/>
    </source>
</evidence>
<comment type="similarity">
    <text evidence="1">Belongs to the PTEN phosphatase protein family.</text>
</comment>
<organism evidence="11 12">
    <name type="scientific">Polypedilum vanderplanki</name>
    <name type="common">Sleeping chironomid midge</name>
    <dbReference type="NCBI Taxonomy" id="319348"/>
    <lineage>
        <taxon>Eukaryota</taxon>
        <taxon>Metazoa</taxon>
        <taxon>Ecdysozoa</taxon>
        <taxon>Arthropoda</taxon>
        <taxon>Hexapoda</taxon>
        <taxon>Insecta</taxon>
        <taxon>Pterygota</taxon>
        <taxon>Neoptera</taxon>
        <taxon>Endopterygota</taxon>
        <taxon>Diptera</taxon>
        <taxon>Nematocera</taxon>
        <taxon>Chironomoidea</taxon>
        <taxon>Chironomidae</taxon>
        <taxon>Chironominae</taxon>
        <taxon>Polypedilum</taxon>
        <taxon>Polypedilum</taxon>
    </lineage>
</organism>
<feature type="region of interest" description="Disordered" evidence="7">
    <location>
        <begin position="826"/>
        <end position="919"/>
    </location>
</feature>
<dbReference type="Gene3D" id="3.30.60.20">
    <property type="match status" value="1"/>
</dbReference>
<evidence type="ECO:0000256" key="7">
    <source>
        <dbReference type="SAM" id="MobiDB-lite"/>
    </source>
</evidence>
<feature type="region of interest" description="Disordered" evidence="7">
    <location>
        <begin position="1140"/>
        <end position="1162"/>
    </location>
</feature>
<evidence type="ECO:0000256" key="6">
    <source>
        <dbReference type="PROSITE-ProRule" id="PRU00191"/>
    </source>
</evidence>
<protein>
    <recommendedName>
        <fullName evidence="13">Tensin-1</fullName>
    </recommendedName>
</protein>
<dbReference type="InterPro" id="IPR002219">
    <property type="entry name" value="PKC_DAG/PE"/>
</dbReference>
<dbReference type="Proteomes" id="UP001107558">
    <property type="component" value="Chromosome 3"/>
</dbReference>
<feature type="compositionally biased region" description="Polar residues" evidence="7">
    <location>
        <begin position="1345"/>
        <end position="1374"/>
    </location>
</feature>
<dbReference type="Gene3D" id="3.90.190.10">
    <property type="entry name" value="Protein tyrosine phosphatase superfamily"/>
    <property type="match status" value="1"/>
</dbReference>
<dbReference type="Gene3D" id="2.60.40.1110">
    <property type="match status" value="1"/>
</dbReference>
<dbReference type="Pfam" id="PF00017">
    <property type="entry name" value="SH2"/>
    <property type="match status" value="1"/>
</dbReference>
<feature type="region of interest" description="Disordered" evidence="7">
    <location>
        <begin position="1217"/>
        <end position="1242"/>
    </location>
</feature>
<dbReference type="PANTHER" id="PTHR45734">
    <property type="entry name" value="TENSIN"/>
    <property type="match status" value="1"/>
</dbReference>
<dbReference type="InterPro" id="IPR036860">
    <property type="entry name" value="SH2_dom_sf"/>
</dbReference>
<dbReference type="InterPro" id="IPR011993">
    <property type="entry name" value="PH-like_dom_sf"/>
</dbReference>
<dbReference type="SUPFAM" id="SSF50729">
    <property type="entry name" value="PH domain-like"/>
    <property type="match status" value="1"/>
</dbReference>
<dbReference type="InterPro" id="IPR029021">
    <property type="entry name" value="Prot-tyrosine_phosphatase-like"/>
</dbReference>
<dbReference type="Pfam" id="PF08416">
    <property type="entry name" value="PTB"/>
    <property type="match status" value="1"/>
</dbReference>
<dbReference type="Gene3D" id="2.30.29.30">
    <property type="entry name" value="Pleckstrin-homology domain (PH domain)/Phosphotyrosine-binding domain (PTB)"/>
    <property type="match status" value="1"/>
</dbReference>
<dbReference type="InterPro" id="IPR013625">
    <property type="entry name" value="PTB"/>
</dbReference>
<dbReference type="Gene3D" id="3.30.505.10">
    <property type="entry name" value="SH2 domain"/>
    <property type="match status" value="1"/>
</dbReference>
<dbReference type="SMART" id="SM00462">
    <property type="entry name" value="PTB"/>
    <property type="match status" value="1"/>
</dbReference>
<feature type="compositionally biased region" description="Polar residues" evidence="7">
    <location>
        <begin position="1217"/>
        <end position="1240"/>
    </location>
</feature>
<dbReference type="CDD" id="cd00029">
    <property type="entry name" value="C1"/>
    <property type="match status" value="1"/>
</dbReference>
<dbReference type="InterPro" id="IPR051484">
    <property type="entry name" value="Tensin_PTEN_phosphatase"/>
</dbReference>
<keyword evidence="5 6" id="KW-0727">SH2 domain</keyword>
<feature type="compositionally biased region" description="Polar residues" evidence="7">
    <location>
        <begin position="1400"/>
        <end position="1412"/>
    </location>
</feature>
<evidence type="ECO:0000313" key="11">
    <source>
        <dbReference type="EMBL" id="KAG5672303.1"/>
    </source>
</evidence>
<dbReference type="PROSITE" id="PS50081">
    <property type="entry name" value="ZF_DAG_PE_2"/>
    <property type="match status" value="1"/>
</dbReference>